<protein>
    <submittedName>
        <fullName evidence="1">Alpha/beta hydrolase</fullName>
    </submittedName>
</protein>
<comment type="caution">
    <text evidence="1">The sequence shown here is derived from an EMBL/GenBank/DDBJ whole genome shotgun (WGS) entry which is preliminary data.</text>
</comment>
<sequence>MREIIYESANLKVVKLAAARDDVVFVTFESLQLERAPVRPGYGETFLQKRGYTGYHFLSAANCWYQYPEMPEALAVVRADIAAGARVITYGVSMGAYAAYRFSAPLAADAVIAFSPQWSMDPRRVWWERRWRSEGSARMWDRQLPCAKAAKYVFYDPLNQDRRHIRNLQREAPLDLVRLYFGGHHSPLVVQECGLLESVVLDIAENRFDRAAFERRLWQRRLLSETYRTIRRRKGSGLIKGLRYRLIEALIERRLGAGTGAEPGPLLPDRGGA</sequence>
<dbReference type="Gene3D" id="3.40.50.1820">
    <property type="entry name" value="alpha/beta hydrolase"/>
    <property type="match status" value="1"/>
</dbReference>
<evidence type="ECO:0000313" key="2">
    <source>
        <dbReference type="Proteomes" id="UP001202867"/>
    </source>
</evidence>
<accession>A0ABT0DRC3</accession>
<keyword evidence="2" id="KW-1185">Reference proteome</keyword>
<dbReference type="EMBL" id="JALKCG010000009">
    <property type="protein sequence ID" value="MCK0209831.1"/>
    <property type="molecule type" value="Genomic_DNA"/>
</dbReference>
<gene>
    <name evidence="1" type="ORF">MWN33_17505</name>
</gene>
<keyword evidence="1" id="KW-0378">Hydrolase</keyword>
<dbReference type="Proteomes" id="UP001202867">
    <property type="component" value="Unassembled WGS sequence"/>
</dbReference>
<proteinExistence type="predicted"/>
<dbReference type="SUPFAM" id="SSF53474">
    <property type="entry name" value="alpha/beta-Hydrolases"/>
    <property type="match status" value="1"/>
</dbReference>
<dbReference type="RefSeq" id="WP_247202339.1">
    <property type="nucleotide sequence ID" value="NZ_JALKCG010000009.1"/>
</dbReference>
<organism evidence="1 2">
    <name type="scientific">Ancylobacter koreensis</name>
    <dbReference type="NCBI Taxonomy" id="266121"/>
    <lineage>
        <taxon>Bacteria</taxon>
        <taxon>Pseudomonadati</taxon>
        <taxon>Pseudomonadota</taxon>
        <taxon>Alphaproteobacteria</taxon>
        <taxon>Hyphomicrobiales</taxon>
        <taxon>Xanthobacteraceae</taxon>
        <taxon>Ancylobacter</taxon>
    </lineage>
</organism>
<reference evidence="2" key="1">
    <citation type="submission" date="2023-07" db="EMBL/GenBank/DDBJ databases">
        <title>Ancylobacter moscoviensis sp. nov., facultatively methylotrophic bacteria from activated sludge and the reclassification of Starkeya novella (Starkey 1934) Kelly et al. 2000 as Ancylobacter novellus comb. nov., Starkeya koreensis Im et al. 2006 as Ancylobacter koreensis comb.nov., Angulomicrobium tetraedrale Vasil'eva et al. 1986 as Ancylobacter tetraedralis comb. nov., Angulomicrobium amanitiforme Fritz et al. 2004 as Ancylobacter amanitiformis comb. nov. and Methylorhabdus multivorans Doronina et al. 1996 as Ancylobacter multivorans comb. nov. and emended description of the genus Ancylobacter.</title>
        <authorList>
            <person name="Doronina N."/>
            <person name="Chemodurova A."/>
            <person name="Grouzdev D."/>
            <person name="Koziaeva V."/>
            <person name="Shi W."/>
            <person name="Wu L."/>
            <person name="Kaparullina E."/>
        </authorList>
    </citation>
    <scope>NUCLEOTIDE SEQUENCE [LARGE SCALE GENOMIC DNA]</scope>
    <source>
        <strain evidence="2">Jip08</strain>
    </source>
</reference>
<dbReference type="GO" id="GO:0016787">
    <property type="term" value="F:hydrolase activity"/>
    <property type="evidence" value="ECO:0007669"/>
    <property type="project" value="UniProtKB-KW"/>
</dbReference>
<name>A0ABT0DRC3_9HYPH</name>
<dbReference type="InterPro" id="IPR029058">
    <property type="entry name" value="AB_hydrolase_fold"/>
</dbReference>
<evidence type="ECO:0000313" key="1">
    <source>
        <dbReference type="EMBL" id="MCK0209831.1"/>
    </source>
</evidence>